<dbReference type="InterPro" id="IPR050166">
    <property type="entry name" value="ABC_transporter_ATP-bind"/>
</dbReference>
<dbReference type="PANTHER" id="PTHR42788:SF13">
    <property type="entry name" value="ALIPHATIC SULFONATES IMPORT ATP-BINDING PROTEIN SSUB"/>
    <property type="match status" value="1"/>
</dbReference>
<dbReference type="InterPro" id="IPR017871">
    <property type="entry name" value="ABC_transporter-like_CS"/>
</dbReference>
<dbReference type="InterPro" id="IPR027417">
    <property type="entry name" value="P-loop_NTPase"/>
</dbReference>
<accession>A0A8J3J264</accession>
<dbReference type="Proteomes" id="UP000612808">
    <property type="component" value="Unassembled WGS sequence"/>
</dbReference>
<evidence type="ECO:0000313" key="6">
    <source>
        <dbReference type="Proteomes" id="UP000612808"/>
    </source>
</evidence>
<dbReference type="SMART" id="SM00382">
    <property type="entry name" value="AAA"/>
    <property type="match status" value="1"/>
</dbReference>
<keyword evidence="3 5" id="KW-0067">ATP-binding</keyword>
<organism evidence="5 6">
    <name type="scientific">Actinocatenispora rupis</name>
    <dbReference type="NCBI Taxonomy" id="519421"/>
    <lineage>
        <taxon>Bacteria</taxon>
        <taxon>Bacillati</taxon>
        <taxon>Actinomycetota</taxon>
        <taxon>Actinomycetes</taxon>
        <taxon>Micromonosporales</taxon>
        <taxon>Micromonosporaceae</taxon>
        <taxon>Actinocatenispora</taxon>
    </lineage>
</organism>
<dbReference type="Pfam" id="PF00005">
    <property type="entry name" value="ABC_tran"/>
    <property type="match status" value="1"/>
</dbReference>
<feature type="domain" description="ABC transporter" evidence="4">
    <location>
        <begin position="2"/>
        <end position="233"/>
    </location>
</feature>
<dbReference type="CDD" id="cd03293">
    <property type="entry name" value="ABC_NrtD_SsuB_transporters"/>
    <property type="match status" value="1"/>
</dbReference>
<evidence type="ECO:0000256" key="3">
    <source>
        <dbReference type="ARBA" id="ARBA00022840"/>
    </source>
</evidence>
<evidence type="ECO:0000259" key="4">
    <source>
        <dbReference type="PROSITE" id="PS50893"/>
    </source>
</evidence>
<dbReference type="PROSITE" id="PS50893">
    <property type="entry name" value="ABC_TRANSPORTER_2"/>
    <property type="match status" value="1"/>
</dbReference>
<keyword evidence="1" id="KW-0813">Transport</keyword>
<evidence type="ECO:0000313" key="5">
    <source>
        <dbReference type="EMBL" id="GID10735.1"/>
    </source>
</evidence>
<reference evidence="5" key="1">
    <citation type="submission" date="2021-01" db="EMBL/GenBank/DDBJ databases">
        <title>Whole genome shotgun sequence of Actinocatenispora rupis NBRC 107355.</title>
        <authorList>
            <person name="Komaki H."/>
            <person name="Tamura T."/>
        </authorList>
    </citation>
    <scope>NUCLEOTIDE SEQUENCE</scope>
    <source>
        <strain evidence="5">NBRC 107355</strain>
    </source>
</reference>
<dbReference type="SUPFAM" id="SSF52540">
    <property type="entry name" value="P-loop containing nucleoside triphosphate hydrolases"/>
    <property type="match status" value="1"/>
</dbReference>
<proteinExistence type="predicted"/>
<dbReference type="PANTHER" id="PTHR42788">
    <property type="entry name" value="TAURINE IMPORT ATP-BINDING PROTEIN-RELATED"/>
    <property type="match status" value="1"/>
</dbReference>
<gene>
    <name evidence="5" type="ORF">Aru02nite_16240</name>
</gene>
<name>A0A8J3J264_9ACTN</name>
<keyword evidence="2" id="KW-0547">Nucleotide-binding</keyword>
<dbReference type="GO" id="GO:0016887">
    <property type="term" value="F:ATP hydrolysis activity"/>
    <property type="evidence" value="ECO:0007669"/>
    <property type="project" value="InterPro"/>
</dbReference>
<dbReference type="Gene3D" id="3.40.50.300">
    <property type="entry name" value="P-loop containing nucleotide triphosphate hydrolases"/>
    <property type="match status" value="1"/>
</dbReference>
<keyword evidence="6" id="KW-1185">Reference proteome</keyword>
<dbReference type="GO" id="GO:0005524">
    <property type="term" value="F:ATP binding"/>
    <property type="evidence" value="ECO:0007669"/>
    <property type="project" value="UniProtKB-KW"/>
</dbReference>
<dbReference type="PROSITE" id="PS00211">
    <property type="entry name" value="ABC_TRANSPORTER_1"/>
    <property type="match status" value="1"/>
</dbReference>
<dbReference type="InterPro" id="IPR003439">
    <property type="entry name" value="ABC_transporter-like_ATP-bd"/>
</dbReference>
<evidence type="ECO:0000256" key="1">
    <source>
        <dbReference type="ARBA" id="ARBA00022448"/>
    </source>
</evidence>
<dbReference type="AlphaFoldDB" id="A0A8J3J264"/>
<dbReference type="InterPro" id="IPR003593">
    <property type="entry name" value="AAA+_ATPase"/>
</dbReference>
<dbReference type="EMBL" id="BOMB01000009">
    <property type="protein sequence ID" value="GID10735.1"/>
    <property type="molecule type" value="Genomic_DNA"/>
</dbReference>
<evidence type="ECO:0000256" key="2">
    <source>
        <dbReference type="ARBA" id="ARBA00022741"/>
    </source>
</evidence>
<comment type="caution">
    <text evidence="5">The sequence shown here is derived from an EMBL/GenBank/DDBJ whole genome shotgun (WGS) entry which is preliminary data.</text>
</comment>
<protein>
    <submittedName>
        <fullName evidence="5">ABC transporter ATP-binding protein</fullName>
    </submittedName>
</protein>
<sequence length="255" mass="27493">MLGVESASRAFTGRGGTVLALDDITLDIGAGEFVAVIGRSGCGKSTLLRLLAGLIPPTSGAVYLADEPVRRPSRRVSVMFQRPALLPWRTVLDNVLLPAEMFGRPKRAYAARAHELLATVGLADAAKRLPHELSGGMQQRVSLCRSLVTSPAVLLMDEPFSALDALTREELTAELQRVHLAEGTTTVLVTHSIDEAVMLADRVVVLAARPGRIREIVPVDLPRPRSLGRDAHTTEVAEYRARLHDLLLGTEEGST</sequence>
<dbReference type="RefSeq" id="WP_203656203.1">
    <property type="nucleotide sequence ID" value="NZ_BAAAZM010000003.1"/>
</dbReference>